<reference evidence="2" key="1">
    <citation type="journal article" date="2020" name="Stud. Mycol.">
        <title>101 Dothideomycetes genomes: a test case for predicting lifestyles and emergence of pathogens.</title>
        <authorList>
            <person name="Haridas S."/>
            <person name="Albert R."/>
            <person name="Binder M."/>
            <person name="Bloem J."/>
            <person name="Labutti K."/>
            <person name="Salamov A."/>
            <person name="Andreopoulos B."/>
            <person name="Baker S."/>
            <person name="Barry K."/>
            <person name="Bills G."/>
            <person name="Bluhm B."/>
            <person name="Cannon C."/>
            <person name="Castanera R."/>
            <person name="Culley D."/>
            <person name="Daum C."/>
            <person name="Ezra D."/>
            <person name="Gonzalez J."/>
            <person name="Henrissat B."/>
            <person name="Kuo A."/>
            <person name="Liang C."/>
            <person name="Lipzen A."/>
            <person name="Lutzoni F."/>
            <person name="Magnuson J."/>
            <person name="Mondo S."/>
            <person name="Nolan M."/>
            <person name="Ohm R."/>
            <person name="Pangilinan J."/>
            <person name="Park H.-J."/>
            <person name="Ramirez L."/>
            <person name="Alfaro M."/>
            <person name="Sun H."/>
            <person name="Tritt A."/>
            <person name="Yoshinaga Y."/>
            <person name="Zwiers L.-H."/>
            <person name="Turgeon B."/>
            <person name="Goodwin S."/>
            <person name="Spatafora J."/>
            <person name="Crous P."/>
            <person name="Grigoriev I."/>
        </authorList>
    </citation>
    <scope>NUCLEOTIDE SEQUENCE</scope>
    <source>
        <strain evidence="2">CBS 113818</strain>
    </source>
</reference>
<evidence type="ECO:0000256" key="1">
    <source>
        <dbReference type="SAM" id="MobiDB-lite"/>
    </source>
</evidence>
<gene>
    <name evidence="2" type="ORF">CC86DRAFT_460928</name>
</gene>
<evidence type="ECO:0000313" key="3">
    <source>
        <dbReference type="Proteomes" id="UP000799424"/>
    </source>
</evidence>
<protein>
    <submittedName>
        <fullName evidence="2">Uncharacterized protein</fullName>
    </submittedName>
</protein>
<keyword evidence="3" id="KW-1185">Reference proteome</keyword>
<proteinExistence type="predicted"/>
<dbReference type="Proteomes" id="UP000799424">
    <property type="component" value="Unassembled WGS sequence"/>
</dbReference>
<name>A0A6A6ZCP2_9PLEO</name>
<sequence>MMQQPTDIRGDPRSARPTSASPSAQREDAHSYPSPIPANPPQYDFAALKRDHAGVKEGPFATAATASDSPLGSELYAAMHGYELPSWSTRQCIAAILLSFEDRSATKDDALQAMAKWPAVQKCVGTHDLQDILGLSGQDLVVNDLCAPGVHQLRSVAALLDRGALKSFGDFPLKGSLSARYHHYMELKREEQDPPGEPRPYDLDYGCSSWIEEFEEEFYGVGTVPGDVATLRNFTLQAHKGNCIFDKYIANWVAEKSRLLAAFLEVTREFADAVIPIFFGLNTFEIHESSRFSEERAMAHRWLEHMDKLGFLQHLRRLNVDMGMRVGGQTKWHIHCTFVAIVSMEWLQHLVITIDMSELWFGGDEFDEDHHFQYENAAPLPMQWSGVRMLAWAASAVPKTTHNAGRVLEVFMLHVRQVENIVKGWMSMDDETPEKFWSGADWKTPAGGWATPNIANAVALICDRQKAAQKWRSWDEGSEDLTRAVEFEISDEAARNIPPW</sequence>
<organism evidence="2 3">
    <name type="scientific">Ophiobolus disseminans</name>
    <dbReference type="NCBI Taxonomy" id="1469910"/>
    <lineage>
        <taxon>Eukaryota</taxon>
        <taxon>Fungi</taxon>
        <taxon>Dikarya</taxon>
        <taxon>Ascomycota</taxon>
        <taxon>Pezizomycotina</taxon>
        <taxon>Dothideomycetes</taxon>
        <taxon>Pleosporomycetidae</taxon>
        <taxon>Pleosporales</taxon>
        <taxon>Pleosporineae</taxon>
        <taxon>Phaeosphaeriaceae</taxon>
        <taxon>Ophiobolus</taxon>
    </lineage>
</organism>
<evidence type="ECO:0000313" key="2">
    <source>
        <dbReference type="EMBL" id="KAF2818800.1"/>
    </source>
</evidence>
<feature type="compositionally biased region" description="Low complexity" evidence="1">
    <location>
        <begin position="15"/>
        <end position="24"/>
    </location>
</feature>
<dbReference type="AlphaFoldDB" id="A0A6A6ZCP2"/>
<feature type="region of interest" description="Disordered" evidence="1">
    <location>
        <begin position="1"/>
        <end position="43"/>
    </location>
</feature>
<accession>A0A6A6ZCP2</accession>
<dbReference type="EMBL" id="MU006249">
    <property type="protein sequence ID" value="KAF2818800.1"/>
    <property type="molecule type" value="Genomic_DNA"/>
</dbReference>